<feature type="region of interest" description="Disordered" evidence="1">
    <location>
        <begin position="47"/>
        <end position="158"/>
    </location>
</feature>
<accession>A0A2I0JW37</accession>
<gene>
    <name evidence="2" type="ORF">CRG98_019498</name>
</gene>
<sequence length="158" mass="17477">MFRSFRASISFLLETAENVNWIYYETAHHLISFGSFQTSRRPIPGSTNLASTFYPSAQSHDLDPSSPESPRPQLDPATSTPRPQPRPRDPQALDLEPSIRPQTKATSPCHLSHLDSATSTSAHLTQTSPESPRSRDLDSGSTSRSRARPRDPRALSPI</sequence>
<feature type="compositionally biased region" description="Basic and acidic residues" evidence="1">
    <location>
        <begin position="148"/>
        <end position="158"/>
    </location>
</feature>
<feature type="compositionally biased region" description="Polar residues" evidence="1">
    <location>
        <begin position="47"/>
        <end position="59"/>
    </location>
</feature>
<keyword evidence="3" id="KW-1185">Reference proteome</keyword>
<evidence type="ECO:0000313" key="3">
    <source>
        <dbReference type="Proteomes" id="UP000233551"/>
    </source>
</evidence>
<reference evidence="2 3" key="1">
    <citation type="submission" date="2017-11" db="EMBL/GenBank/DDBJ databases">
        <title>De-novo sequencing of pomegranate (Punica granatum L.) genome.</title>
        <authorList>
            <person name="Akparov Z."/>
            <person name="Amiraslanov A."/>
            <person name="Hajiyeva S."/>
            <person name="Abbasov M."/>
            <person name="Kaur K."/>
            <person name="Hamwieh A."/>
            <person name="Solovyev V."/>
            <person name="Salamov A."/>
            <person name="Braich B."/>
            <person name="Kosarev P."/>
            <person name="Mahmoud A."/>
            <person name="Hajiyev E."/>
            <person name="Babayeva S."/>
            <person name="Izzatullayeva V."/>
            <person name="Mammadov A."/>
            <person name="Mammadov A."/>
            <person name="Sharifova S."/>
            <person name="Ojaghi J."/>
            <person name="Eynullazada K."/>
            <person name="Bayramov B."/>
            <person name="Abdulazimova A."/>
            <person name="Shahmuradov I."/>
        </authorList>
    </citation>
    <scope>NUCLEOTIDE SEQUENCE [LARGE SCALE GENOMIC DNA]</scope>
    <source>
        <strain evidence="3">cv. AG2017</strain>
        <tissue evidence="2">Leaf</tissue>
    </source>
</reference>
<protein>
    <submittedName>
        <fullName evidence="2">Uncharacterized protein</fullName>
    </submittedName>
</protein>
<name>A0A2I0JW37_PUNGR</name>
<evidence type="ECO:0000313" key="2">
    <source>
        <dbReference type="EMBL" id="PKI60090.1"/>
    </source>
</evidence>
<dbReference type="AlphaFoldDB" id="A0A2I0JW37"/>
<evidence type="ECO:0000256" key="1">
    <source>
        <dbReference type="SAM" id="MobiDB-lite"/>
    </source>
</evidence>
<dbReference type="Proteomes" id="UP000233551">
    <property type="component" value="Unassembled WGS sequence"/>
</dbReference>
<proteinExistence type="predicted"/>
<organism evidence="2 3">
    <name type="scientific">Punica granatum</name>
    <name type="common">Pomegranate</name>
    <dbReference type="NCBI Taxonomy" id="22663"/>
    <lineage>
        <taxon>Eukaryota</taxon>
        <taxon>Viridiplantae</taxon>
        <taxon>Streptophyta</taxon>
        <taxon>Embryophyta</taxon>
        <taxon>Tracheophyta</taxon>
        <taxon>Spermatophyta</taxon>
        <taxon>Magnoliopsida</taxon>
        <taxon>eudicotyledons</taxon>
        <taxon>Gunneridae</taxon>
        <taxon>Pentapetalae</taxon>
        <taxon>rosids</taxon>
        <taxon>malvids</taxon>
        <taxon>Myrtales</taxon>
        <taxon>Lythraceae</taxon>
        <taxon>Punica</taxon>
    </lineage>
</organism>
<dbReference type="EMBL" id="PGOL01001190">
    <property type="protein sequence ID" value="PKI60090.1"/>
    <property type="molecule type" value="Genomic_DNA"/>
</dbReference>
<comment type="caution">
    <text evidence="2">The sequence shown here is derived from an EMBL/GenBank/DDBJ whole genome shotgun (WGS) entry which is preliminary data.</text>
</comment>
<feature type="compositionally biased region" description="Polar residues" evidence="1">
    <location>
        <begin position="115"/>
        <end position="131"/>
    </location>
</feature>